<dbReference type="Pfam" id="PF03073">
    <property type="entry name" value="TspO_MBR"/>
    <property type="match status" value="1"/>
</dbReference>
<dbReference type="EMBL" id="JBBMER010000007">
    <property type="protein sequence ID" value="MEQ2380307.1"/>
    <property type="molecule type" value="Genomic_DNA"/>
</dbReference>
<feature type="transmembrane region" description="Helical" evidence="6">
    <location>
        <begin position="50"/>
        <end position="70"/>
    </location>
</feature>
<dbReference type="Gene3D" id="1.20.1260.100">
    <property type="entry name" value="TspO/MBR protein"/>
    <property type="match status" value="1"/>
</dbReference>
<proteinExistence type="inferred from homology"/>
<dbReference type="Proteomes" id="UP001442364">
    <property type="component" value="Unassembled WGS sequence"/>
</dbReference>
<dbReference type="RefSeq" id="WP_022502374.1">
    <property type="nucleotide sequence ID" value="NZ_DAWCMB010000317.1"/>
</dbReference>
<organism evidence="7 8">
    <name type="scientific">[Lactobacillus] rogosae</name>
    <dbReference type="NCBI Taxonomy" id="706562"/>
    <lineage>
        <taxon>Bacteria</taxon>
        <taxon>Bacillati</taxon>
        <taxon>Bacillota</taxon>
        <taxon>Clostridia</taxon>
        <taxon>Lachnospirales</taxon>
        <taxon>Lachnospiraceae</taxon>
        <taxon>Lachnospira</taxon>
    </lineage>
</organism>
<reference evidence="7 8" key="1">
    <citation type="submission" date="2024-03" db="EMBL/GenBank/DDBJ databases">
        <title>Human intestinal bacterial collection.</title>
        <authorList>
            <person name="Pauvert C."/>
            <person name="Hitch T.C.A."/>
            <person name="Clavel T."/>
        </authorList>
    </citation>
    <scope>NUCLEOTIDE SEQUENCE [LARGE SCALE GENOMIC DNA]</scope>
    <source>
        <strain evidence="7 8">CLA-AA-H255</strain>
    </source>
</reference>
<evidence type="ECO:0000256" key="5">
    <source>
        <dbReference type="ARBA" id="ARBA00023136"/>
    </source>
</evidence>
<dbReference type="InterPro" id="IPR038330">
    <property type="entry name" value="TspO/MBR-related_sf"/>
</dbReference>
<evidence type="ECO:0000313" key="7">
    <source>
        <dbReference type="EMBL" id="MEQ2380307.1"/>
    </source>
</evidence>
<evidence type="ECO:0000256" key="3">
    <source>
        <dbReference type="ARBA" id="ARBA00022692"/>
    </source>
</evidence>
<protein>
    <submittedName>
        <fullName evidence="7">TspO/MBR family protein</fullName>
    </submittedName>
</protein>
<keyword evidence="3 6" id="KW-0812">Transmembrane</keyword>
<comment type="caution">
    <text evidence="7">The sequence shown here is derived from an EMBL/GenBank/DDBJ whole genome shotgun (WGS) entry which is preliminary data.</text>
</comment>
<comment type="similarity">
    <text evidence="2">Belongs to the TspO/BZRP family.</text>
</comment>
<name>A0ABV1BX37_9FIRM</name>
<evidence type="ECO:0000256" key="2">
    <source>
        <dbReference type="ARBA" id="ARBA00007524"/>
    </source>
</evidence>
<dbReference type="PANTHER" id="PTHR10057">
    <property type="entry name" value="PERIPHERAL-TYPE BENZODIAZEPINE RECEPTOR"/>
    <property type="match status" value="1"/>
</dbReference>
<comment type="subcellular location">
    <subcellularLocation>
        <location evidence="1">Membrane</location>
        <topology evidence="1">Multi-pass membrane protein</topology>
    </subcellularLocation>
</comment>
<keyword evidence="4 6" id="KW-1133">Transmembrane helix</keyword>
<evidence type="ECO:0000256" key="1">
    <source>
        <dbReference type="ARBA" id="ARBA00004141"/>
    </source>
</evidence>
<evidence type="ECO:0000256" key="6">
    <source>
        <dbReference type="SAM" id="Phobius"/>
    </source>
</evidence>
<evidence type="ECO:0000256" key="4">
    <source>
        <dbReference type="ARBA" id="ARBA00022989"/>
    </source>
</evidence>
<feature type="transmembrane region" description="Helical" evidence="6">
    <location>
        <begin position="82"/>
        <end position="100"/>
    </location>
</feature>
<evidence type="ECO:0000313" key="8">
    <source>
        <dbReference type="Proteomes" id="UP001442364"/>
    </source>
</evidence>
<dbReference type="PANTHER" id="PTHR10057:SF0">
    <property type="entry name" value="TRANSLOCATOR PROTEIN"/>
    <property type="match status" value="1"/>
</dbReference>
<feature type="transmembrane region" description="Helical" evidence="6">
    <location>
        <begin position="106"/>
        <end position="127"/>
    </location>
</feature>
<dbReference type="InterPro" id="IPR004307">
    <property type="entry name" value="TspO_MBR"/>
</dbReference>
<keyword evidence="5 6" id="KW-0472">Membrane</keyword>
<feature type="transmembrane region" description="Helical" evidence="6">
    <location>
        <begin position="134"/>
        <end position="157"/>
    </location>
</feature>
<feature type="transmembrane region" description="Helical" evidence="6">
    <location>
        <begin position="12"/>
        <end position="30"/>
    </location>
</feature>
<gene>
    <name evidence="7" type="ORF">WMO14_10480</name>
</gene>
<dbReference type="CDD" id="cd15904">
    <property type="entry name" value="TSPO_MBR"/>
    <property type="match status" value="1"/>
</dbReference>
<accession>A0ABV1BX37</accession>
<dbReference type="PIRSF" id="PIRSF005859">
    <property type="entry name" value="PBR"/>
    <property type="match status" value="1"/>
</dbReference>
<sequence length="158" mass="18170">MTGNIKVNWKRLILAMVISIGAGVISWLLTGNSMEIYRDLNKPVLSPPGQLFPIVWTILFILMGLASYIVCETRDDDRTEALILYGVQLVINIGWSVIFFNFGAFWLAFVWLMILWILIIFTIWRFFNVNTVAAWLMVPYLLWVTFAAYLNIAVAIMN</sequence>
<keyword evidence="8" id="KW-1185">Reference proteome</keyword>